<gene>
    <name evidence="2" type="ORF">LZ016_11740</name>
</gene>
<dbReference type="Proteomes" id="UP001203058">
    <property type="component" value="Unassembled WGS sequence"/>
</dbReference>
<sequence>MRECPPSVPFVLAVGITGHRKDALPDESVSRLSERLRATLEEIRSGAEAVQVASGIFFTPSAVRLIFVSPLADGADQIAAEIALDLGYELHAILPFARNRYRLDLTDDDARRRLDDLLKQSSCVLELPGSSAQDLDAYVMAGRATVAHGDVLIAVWDGLPARGRGGTGDIVSFAFERATPIIHVPVNADEPTKLRWSAFEPAVVTRLDDAATSREFDSEQLRGLLGALLAPPPDPQEQEFIRLFQRECRRRLRPRIEYPLMLAATGVSRLRRHHWRGDIAEEFTRKEWQGFCEACDRAEAVSTPNGNLQAWYTWADSLASHYAQSYRSGHVFNFVLAATAVLLALATLVAPDWKKLLAFAEFGAVLLILANTWTGNKYQWHRRWLDYRQLAERLRPMRSLKIVGVSSPDPPGTAANPVARRWVEWYACAVWRAAGCPNGTIAPAGVHRLAETIADHELAPQTAYHRTSAHQAERLDGRLEAVGYALFGLALLGCVVLITGFWLAPEWVKYNSNLFTILSAGLPAIGTAVIGIRVQGDYVGGAVRSEHTARVLEQIAGKLRNEGGDLNRAGDLVEQAARAMLSDLDEWRLLNQQHDLSVG</sequence>
<name>A0ABS9VQG9_9SPHN</name>
<dbReference type="RefSeq" id="WP_241447658.1">
    <property type="nucleotide sequence ID" value="NZ_JAKZHW010000002.1"/>
</dbReference>
<keyword evidence="1" id="KW-0472">Membrane</keyword>
<protein>
    <recommendedName>
        <fullName evidence="4">SMODS and SLOG-associating 2TM effector domain-containing protein</fullName>
    </recommendedName>
</protein>
<keyword evidence="1" id="KW-0812">Transmembrane</keyword>
<feature type="transmembrane region" description="Helical" evidence="1">
    <location>
        <begin position="514"/>
        <end position="534"/>
    </location>
</feature>
<evidence type="ECO:0000313" key="3">
    <source>
        <dbReference type="Proteomes" id="UP001203058"/>
    </source>
</evidence>
<dbReference type="Gene3D" id="3.40.50.450">
    <property type="match status" value="1"/>
</dbReference>
<reference evidence="2 3" key="1">
    <citation type="submission" date="2022-03" db="EMBL/GenBank/DDBJ databases">
        <authorList>
            <person name="Jo J.-H."/>
            <person name="Im W.-T."/>
        </authorList>
    </citation>
    <scope>NUCLEOTIDE SEQUENCE [LARGE SCALE GENOMIC DNA]</scope>
    <source>
        <strain evidence="2 3">SM33</strain>
    </source>
</reference>
<feature type="transmembrane region" description="Helical" evidence="1">
    <location>
        <begin position="331"/>
        <end position="350"/>
    </location>
</feature>
<evidence type="ECO:0000256" key="1">
    <source>
        <dbReference type="SAM" id="Phobius"/>
    </source>
</evidence>
<dbReference type="EMBL" id="JAKZHW010000002">
    <property type="protein sequence ID" value="MCH8616764.1"/>
    <property type="molecule type" value="Genomic_DNA"/>
</dbReference>
<comment type="caution">
    <text evidence="2">The sequence shown here is derived from an EMBL/GenBank/DDBJ whole genome shotgun (WGS) entry which is preliminary data.</text>
</comment>
<organism evidence="2 3">
    <name type="scientific">Sphingomonas telluris</name>
    <dbReference type="NCBI Taxonomy" id="2907998"/>
    <lineage>
        <taxon>Bacteria</taxon>
        <taxon>Pseudomonadati</taxon>
        <taxon>Pseudomonadota</taxon>
        <taxon>Alphaproteobacteria</taxon>
        <taxon>Sphingomonadales</taxon>
        <taxon>Sphingomonadaceae</taxon>
        <taxon>Sphingomonas</taxon>
    </lineage>
</organism>
<accession>A0ABS9VQG9</accession>
<dbReference type="SUPFAM" id="SSF102405">
    <property type="entry name" value="MCP/YpsA-like"/>
    <property type="match status" value="1"/>
</dbReference>
<proteinExistence type="predicted"/>
<keyword evidence="1" id="KW-1133">Transmembrane helix</keyword>
<keyword evidence="3" id="KW-1185">Reference proteome</keyword>
<evidence type="ECO:0008006" key="4">
    <source>
        <dbReference type="Google" id="ProtNLM"/>
    </source>
</evidence>
<evidence type="ECO:0000313" key="2">
    <source>
        <dbReference type="EMBL" id="MCH8616764.1"/>
    </source>
</evidence>
<feature type="transmembrane region" description="Helical" evidence="1">
    <location>
        <begin position="481"/>
        <end position="502"/>
    </location>
</feature>
<feature type="transmembrane region" description="Helical" evidence="1">
    <location>
        <begin position="356"/>
        <end position="374"/>
    </location>
</feature>